<evidence type="ECO:0000259" key="5">
    <source>
        <dbReference type="PROSITE" id="PS50949"/>
    </source>
</evidence>
<dbReference type="InterPro" id="IPR036390">
    <property type="entry name" value="WH_DNA-bd_sf"/>
</dbReference>
<dbReference type="SUPFAM" id="SSF46785">
    <property type="entry name" value="Winged helix' DNA-binding domain"/>
    <property type="match status" value="1"/>
</dbReference>
<dbReference type="Proteomes" id="UP001589718">
    <property type="component" value="Unassembled WGS sequence"/>
</dbReference>
<dbReference type="PANTHER" id="PTHR44846">
    <property type="entry name" value="MANNOSYL-D-GLYCERATE TRANSPORT/METABOLISM SYSTEM REPRESSOR MNGR-RELATED"/>
    <property type="match status" value="1"/>
</dbReference>
<evidence type="ECO:0000313" key="6">
    <source>
        <dbReference type="EMBL" id="MFB9519766.1"/>
    </source>
</evidence>
<protein>
    <submittedName>
        <fullName evidence="6">GntR family transcriptional regulator</fullName>
    </submittedName>
</protein>
<feature type="region of interest" description="Disordered" evidence="4">
    <location>
        <begin position="114"/>
        <end position="160"/>
    </location>
</feature>
<dbReference type="PRINTS" id="PR00035">
    <property type="entry name" value="HTHGNTR"/>
</dbReference>
<evidence type="ECO:0000256" key="3">
    <source>
        <dbReference type="ARBA" id="ARBA00023163"/>
    </source>
</evidence>
<dbReference type="Pfam" id="PF00392">
    <property type="entry name" value="GntR"/>
    <property type="match status" value="1"/>
</dbReference>
<evidence type="ECO:0000313" key="7">
    <source>
        <dbReference type="Proteomes" id="UP001589718"/>
    </source>
</evidence>
<organism evidence="6 7">
    <name type="scientific">Streptomyces cremeus</name>
    <dbReference type="NCBI Taxonomy" id="66881"/>
    <lineage>
        <taxon>Bacteria</taxon>
        <taxon>Bacillati</taxon>
        <taxon>Actinomycetota</taxon>
        <taxon>Actinomycetes</taxon>
        <taxon>Kitasatosporales</taxon>
        <taxon>Streptomycetaceae</taxon>
        <taxon>Streptomyces</taxon>
    </lineage>
</organism>
<dbReference type="PROSITE" id="PS50949">
    <property type="entry name" value="HTH_GNTR"/>
    <property type="match status" value="1"/>
</dbReference>
<evidence type="ECO:0000256" key="2">
    <source>
        <dbReference type="ARBA" id="ARBA00023125"/>
    </source>
</evidence>
<dbReference type="SMART" id="SM00345">
    <property type="entry name" value="HTH_GNTR"/>
    <property type="match status" value="1"/>
</dbReference>
<dbReference type="InterPro" id="IPR000524">
    <property type="entry name" value="Tscrpt_reg_HTH_GntR"/>
</dbReference>
<evidence type="ECO:0000256" key="1">
    <source>
        <dbReference type="ARBA" id="ARBA00023015"/>
    </source>
</evidence>
<keyword evidence="2" id="KW-0238">DNA-binding</keyword>
<comment type="caution">
    <text evidence="6">The sequence shown here is derived from an EMBL/GenBank/DDBJ whole genome shotgun (WGS) entry which is preliminary data.</text>
</comment>
<dbReference type="InterPro" id="IPR036388">
    <property type="entry name" value="WH-like_DNA-bd_sf"/>
</dbReference>
<evidence type="ECO:0000256" key="4">
    <source>
        <dbReference type="SAM" id="MobiDB-lite"/>
    </source>
</evidence>
<sequence length="160" mass="17047">MATLKYEQIAEALRARISDGEFEPGALLPSGRDLADQWSVSRATVIKAMEVLRNDGLVAARAGAGFTVVETPVARPAGNRGAPSRIDGGMPFRRLGKPDWQVPPERVAEALGCRRSPRVGRSRDGTSPQAARHAARQQPLDPGHGMVSVRCGRSLSSPDG</sequence>
<feature type="domain" description="HTH gntR-type" evidence="5">
    <location>
        <begin position="3"/>
        <end position="71"/>
    </location>
</feature>
<keyword evidence="3" id="KW-0804">Transcription</keyword>
<dbReference type="InterPro" id="IPR050679">
    <property type="entry name" value="Bact_HTH_transcr_reg"/>
</dbReference>
<dbReference type="RefSeq" id="WP_380836741.1">
    <property type="nucleotide sequence ID" value="NZ_BAAAXE010000013.1"/>
</dbReference>
<name>A0ABV5PB11_STRCM</name>
<dbReference type="CDD" id="cd07377">
    <property type="entry name" value="WHTH_GntR"/>
    <property type="match status" value="1"/>
</dbReference>
<feature type="region of interest" description="Disordered" evidence="4">
    <location>
        <begin position="76"/>
        <end position="100"/>
    </location>
</feature>
<reference evidence="6 7" key="1">
    <citation type="submission" date="2024-09" db="EMBL/GenBank/DDBJ databases">
        <authorList>
            <person name="Sun Q."/>
            <person name="Mori K."/>
        </authorList>
    </citation>
    <scope>NUCLEOTIDE SEQUENCE [LARGE SCALE GENOMIC DNA]</scope>
    <source>
        <strain evidence="6 7">JCM 4362</strain>
    </source>
</reference>
<keyword evidence="7" id="KW-1185">Reference proteome</keyword>
<gene>
    <name evidence="6" type="ORF">ACFFTU_07400</name>
</gene>
<proteinExistence type="predicted"/>
<dbReference type="EMBL" id="JBHMCR010000004">
    <property type="protein sequence ID" value="MFB9519766.1"/>
    <property type="molecule type" value="Genomic_DNA"/>
</dbReference>
<dbReference type="PANTHER" id="PTHR44846:SF17">
    <property type="entry name" value="GNTR-FAMILY TRANSCRIPTIONAL REGULATOR"/>
    <property type="match status" value="1"/>
</dbReference>
<accession>A0ABV5PB11</accession>
<dbReference type="Gene3D" id="1.10.10.10">
    <property type="entry name" value="Winged helix-like DNA-binding domain superfamily/Winged helix DNA-binding domain"/>
    <property type="match status" value="1"/>
</dbReference>
<keyword evidence="1" id="KW-0805">Transcription regulation</keyword>
<feature type="compositionally biased region" description="Low complexity" evidence="4">
    <location>
        <begin position="129"/>
        <end position="138"/>
    </location>
</feature>